<evidence type="ECO:0000256" key="1">
    <source>
        <dbReference type="ARBA" id="ARBA00004155"/>
    </source>
</evidence>
<dbReference type="Pfam" id="PF07690">
    <property type="entry name" value="MFS_1"/>
    <property type="match status" value="1"/>
</dbReference>
<comment type="function">
    <text evidence="23">Lysosomal dipeptide uniporter that selectively exports lysine, arginine or histidine-containing dipeptides with a net positive charge from the lysosome lumen into the cytosol. Could play a role in a specific type of protein O-glycosylation indirectly regulating macrophages migration and tissue invasion. Also essential for liver homeostasis.</text>
</comment>
<comment type="catalytic activity">
    <reaction evidence="20">
        <text>L-lysyl-glycine(out) = L-lysyl-glycine(in)</text>
        <dbReference type="Rhea" id="RHEA:79407"/>
        <dbReference type="ChEBI" id="CHEBI:191202"/>
    </reaction>
</comment>
<comment type="subunit">
    <text evidence="24">Homodimer. Interacts with lysosomal protein GLMP (via lumenal domain); the interaction starts while both proteins are still in the endoplasmic reticulum and is required for stabilization of MFSD1 in lysosomes but has no direct effect on its targeting to lysosomes or transporter activity.</text>
</comment>
<comment type="catalytic activity">
    <reaction evidence="16">
        <text>L-lysyl-L-lysine(out) = L-lysyl-L-lysine(in)</text>
        <dbReference type="Rhea" id="RHEA:79403"/>
        <dbReference type="ChEBI" id="CHEBI:229956"/>
    </reaction>
</comment>
<feature type="transmembrane region" description="Helical" evidence="26">
    <location>
        <begin position="384"/>
        <end position="402"/>
    </location>
</feature>
<gene>
    <name evidence="28" type="ORF">F9K24_17475</name>
</gene>
<dbReference type="GO" id="GO:0022857">
    <property type="term" value="F:transmembrane transporter activity"/>
    <property type="evidence" value="ECO:0007669"/>
    <property type="project" value="InterPro"/>
</dbReference>
<comment type="subcellular location">
    <subcellularLocation>
        <location evidence="1">Lysosome membrane</location>
        <topology evidence="1">Multi-pass membrane protein</topology>
    </subcellularLocation>
</comment>
<evidence type="ECO:0000256" key="11">
    <source>
        <dbReference type="ARBA" id="ARBA00044884"/>
    </source>
</evidence>
<keyword evidence="6 26" id="KW-0472">Membrane</keyword>
<comment type="catalytic activity">
    <reaction evidence="12">
        <text>L-lysyl-L-alpha-amino acid(out) = L-lysyl-L-alpha-amino acid(in)</text>
        <dbReference type="Rhea" id="RHEA:79387"/>
        <dbReference type="ChEBI" id="CHEBI:229965"/>
    </reaction>
</comment>
<evidence type="ECO:0000256" key="5">
    <source>
        <dbReference type="ARBA" id="ARBA00022989"/>
    </source>
</evidence>
<dbReference type="InterPro" id="IPR052187">
    <property type="entry name" value="MFSD1"/>
</dbReference>
<comment type="catalytic activity">
    <reaction evidence="8">
        <text>L-lysyl-L-alanine(out) = L-lysyl-L-alanine(in)</text>
        <dbReference type="Rhea" id="RHEA:79399"/>
        <dbReference type="ChEBI" id="CHEBI:229954"/>
    </reaction>
</comment>
<organism evidence="28 29">
    <name type="scientific">Leptonema illini</name>
    <dbReference type="NCBI Taxonomy" id="183"/>
    <lineage>
        <taxon>Bacteria</taxon>
        <taxon>Pseudomonadati</taxon>
        <taxon>Spirochaetota</taxon>
        <taxon>Spirochaetia</taxon>
        <taxon>Leptospirales</taxon>
        <taxon>Leptospiraceae</taxon>
        <taxon>Leptonema</taxon>
    </lineage>
</organism>
<dbReference type="CDD" id="cd06174">
    <property type="entry name" value="MFS"/>
    <property type="match status" value="1"/>
</dbReference>
<evidence type="ECO:0000256" key="3">
    <source>
        <dbReference type="ARBA" id="ARBA00022448"/>
    </source>
</evidence>
<comment type="catalytic activity">
    <reaction evidence="17">
        <text>L-arginyl-glycine(out) = L-arginyl-glycine(in)</text>
        <dbReference type="Rhea" id="RHEA:79391"/>
        <dbReference type="ChEBI" id="CHEBI:229955"/>
    </reaction>
</comment>
<evidence type="ECO:0000256" key="13">
    <source>
        <dbReference type="ARBA" id="ARBA00044893"/>
    </source>
</evidence>
<evidence type="ECO:0000256" key="20">
    <source>
        <dbReference type="ARBA" id="ARBA00044924"/>
    </source>
</evidence>
<dbReference type="InterPro" id="IPR011701">
    <property type="entry name" value="MFS"/>
</dbReference>
<comment type="similarity">
    <text evidence="2">Belongs to the major facilitator superfamily.</text>
</comment>
<feature type="transmembrane region" description="Helical" evidence="26">
    <location>
        <begin position="344"/>
        <end position="364"/>
    </location>
</feature>
<keyword evidence="7" id="KW-0458">Lysosome</keyword>
<evidence type="ECO:0000256" key="8">
    <source>
        <dbReference type="ARBA" id="ARBA00044876"/>
    </source>
</evidence>
<dbReference type="InterPro" id="IPR020846">
    <property type="entry name" value="MFS_dom"/>
</dbReference>
<evidence type="ECO:0000256" key="24">
    <source>
        <dbReference type="ARBA" id="ARBA00046376"/>
    </source>
</evidence>
<evidence type="ECO:0000256" key="12">
    <source>
        <dbReference type="ARBA" id="ARBA00044891"/>
    </source>
</evidence>
<feature type="transmembrane region" description="Helical" evidence="26">
    <location>
        <begin position="159"/>
        <end position="180"/>
    </location>
</feature>
<feature type="transmembrane region" description="Helical" evidence="26">
    <location>
        <begin position="192"/>
        <end position="213"/>
    </location>
</feature>
<evidence type="ECO:0000256" key="21">
    <source>
        <dbReference type="ARBA" id="ARBA00044985"/>
    </source>
</evidence>
<evidence type="ECO:0000256" key="23">
    <source>
        <dbReference type="ARBA" id="ARBA00045709"/>
    </source>
</evidence>
<dbReference type="AlphaFoldDB" id="A0A833LVS0"/>
<feature type="transmembrane region" description="Helical" evidence="26">
    <location>
        <begin position="251"/>
        <end position="273"/>
    </location>
</feature>
<dbReference type="PROSITE" id="PS50850">
    <property type="entry name" value="MFS"/>
    <property type="match status" value="1"/>
</dbReference>
<feature type="transmembrane region" description="Helical" evidence="26">
    <location>
        <begin position="441"/>
        <end position="462"/>
    </location>
</feature>
<feature type="domain" description="Major facilitator superfamily (MFS) profile" evidence="27">
    <location>
        <begin position="130"/>
        <end position="545"/>
    </location>
</feature>
<dbReference type="EMBL" id="WBUI01000022">
    <property type="protein sequence ID" value="KAB2930226.1"/>
    <property type="molecule type" value="Genomic_DNA"/>
</dbReference>
<feature type="transmembrane region" description="Helical" evidence="26">
    <location>
        <begin position="219"/>
        <end position="239"/>
    </location>
</feature>
<evidence type="ECO:0000256" key="17">
    <source>
        <dbReference type="ARBA" id="ARBA00044903"/>
    </source>
</evidence>
<accession>A0A833LVS0</accession>
<evidence type="ECO:0000256" key="18">
    <source>
        <dbReference type="ARBA" id="ARBA00044912"/>
    </source>
</evidence>
<evidence type="ECO:0000256" key="22">
    <source>
        <dbReference type="ARBA" id="ARBA00045018"/>
    </source>
</evidence>
<comment type="catalytic activity">
    <reaction evidence="9">
        <text>L-histidyl-glycine(out) = L-histidyl-glycine(in)</text>
        <dbReference type="Rhea" id="RHEA:79395"/>
        <dbReference type="ChEBI" id="CHEBI:229957"/>
    </reaction>
</comment>
<reference evidence="28 29" key="1">
    <citation type="submission" date="2019-10" db="EMBL/GenBank/DDBJ databases">
        <title>Extracellular Electron Transfer in a Candidatus Methanoperedens spp. Enrichment Culture.</title>
        <authorList>
            <person name="Berger S."/>
            <person name="Rangel Shaw D."/>
            <person name="Berben T."/>
            <person name="In 'T Zandt M."/>
            <person name="Frank J."/>
            <person name="Reimann J."/>
            <person name="Jetten M.S.M."/>
            <person name="Welte C.U."/>
        </authorList>
    </citation>
    <scope>NUCLEOTIDE SEQUENCE [LARGE SCALE GENOMIC DNA]</scope>
    <source>
        <strain evidence="28">SB12</strain>
    </source>
</reference>
<evidence type="ECO:0000256" key="26">
    <source>
        <dbReference type="SAM" id="Phobius"/>
    </source>
</evidence>
<evidence type="ECO:0000256" key="15">
    <source>
        <dbReference type="ARBA" id="ARBA00044899"/>
    </source>
</evidence>
<evidence type="ECO:0000313" key="28">
    <source>
        <dbReference type="EMBL" id="KAB2930226.1"/>
    </source>
</evidence>
<evidence type="ECO:0000256" key="6">
    <source>
        <dbReference type="ARBA" id="ARBA00023136"/>
    </source>
</evidence>
<comment type="catalytic activity">
    <reaction evidence="13">
        <text>L-alpha-aminoacyl-L-lysine(out) = L-alpha-aminoacyl-L-lysine(in)</text>
        <dbReference type="Rhea" id="RHEA:79383"/>
        <dbReference type="ChEBI" id="CHEBI:229966"/>
    </reaction>
</comment>
<comment type="catalytic activity">
    <reaction evidence="18">
        <text>L-histidyl-L-alpha-amino acid(out) = L-histidyl-L-alpha-amino acid(in)</text>
        <dbReference type="Rhea" id="RHEA:79379"/>
        <dbReference type="ChEBI" id="CHEBI:229964"/>
    </reaction>
</comment>
<evidence type="ECO:0000313" key="29">
    <source>
        <dbReference type="Proteomes" id="UP000460298"/>
    </source>
</evidence>
<evidence type="ECO:0000256" key="16">
    <source>
        <dbReference type="ARBA" id="ARBA00044900"/>
    </source>
</evidence>
<feature type="transmembrane region" description="Helical" evidence="26">
    <location>
        <begin position="409"/>
        <end position="429"/>
    </location>
</feature>
<dbReference type="Proteomes" id="UP000460298">
    <property type="component" value="Unassembled WGS sequence"/>
</dbReference>
<dbReference type="InterPro" id="IPR036259">
    <property type="entry name" value="MFS_trans_sf"/>
</dbReference>
<dbReference type="GO" id="GO:0005765">
    <property type="term" value="C:lysosomal membrane"/>
    <property type="evidence" value="ECO:0007669"/>
    <property type="project" value="UniProtKB-SubCell"/>
</dbReference>
<sequence>MRARRRRTFGQRRRSEQRRRRRRRFHRNRERGFPRSWCRIPWPRSASASPRWPPQHFRCPIHEGRFWSELRRRLQSPLQAPGTAPARLKRPRRESVCDLTCSSVPRTVQVQEQPVTHKQTSDRLRRSIIVLSAVILPYILVYFHRVAPAVVVDPIMKDFAIDASTVGLLASLYFLVYTFLQVPAGILSDWLGPRMTISAGTAFAALGSLLFGFAPTIEWAFVGRFAVGVGVSFIFVPILRLHTTWFEPRHFATLSGLTLLVGNTGALLASYPLATLSAFAGWRSAFFITGAVGLLAALIAALLIKDSPSAAGLETPAGAPTVQKATFRSATLGMLGVMRRPVNWVPFLIFAGLYGTIMGFQGAWGSAFLQDVYGLPPVDASTLLFAMGLGMLIGCPAVGWLADRTGRLTIVFTVGVALFLTLLVLLEWLPGSTVPVSRPALWLLLFSLGLSASVFILTWPMARAQNDPQAAGSATGFSNMGGFLGGAIVPALFGKLLESHKTGALTTQGRPVFEASGYEYGFLIFFAATAMSLLLLLFSILRERR</sequence>
<comment type="caution">
    <text evidence="28">The sequence shown here is derived from an EMBL/GenBank/DDBJ whole genome shotgun (WGS) entry which is preliminary data.</text>
</comment>
<evidence type="ECO:0000256" key="10">
    <source>
        <dbReference type="ARBA" id="ARBA00044881"/>
    </source>
</evidence>
<dbReference type="SUPFAM" id="SSF103473">
    <property type="entry name" value="MFS general substrate transporter"/>
    <property type="match status" value="1"/>
</dbReference>
<evidence type="ECO:0000259" key="27">
    <source>
        <dbReference type="PROSITE" id="PS50850"/>
    </source>
</evidence>
<dbReference type="PANTHER" id="PTHR23512:SF3">
    <property type="entry name" value="MAJOR FACILITATOR SUPERFAMILY DOMAIN-CONTAINING PROTEIN 1"/>
    <property type="match status" value="1"/>
</dbReference>
<feature type="transmembrane region" description="Helical" evidence="26">
    <location>
        <begin position="474"/>
        <end position="493"/>
    </location>
</feature>
<evidence type="ECO:0000256" key="9">
    <source>
        <dbReference type="ARBA" id="ARBA00044878"/>
    </source>
</evidence>
<keyword evidence="3" id="KW-0813">Transport</keyword>
<comment type="catalytic activity">
    <reaction evidence="11">
        <text>L-alpha-aminoacyl-L-histidine(out) = L-alpha-aminoacyl-L-histidine(in)</text>
        <dbReference type="Rhea" id="RHEA:79375"/>
        <dbReference type="ChEBI" id="CHEBI:229967"/>
    </reaction>
</comment>
<comment type="catalytic activity">
    <reaction evidence="19">
        <text>L-alanyl-L-lysine(out) = L-alanyl-L-lysine(in)</text>
        <dbReference type="Rhea" id="RHEA:79415"/>
        <dbReference type="ChEBI" id="CHEBI:192470"/>
    </reaction>
</comment>
<name>A0A833LVS0_9LEPT</name>
<dbReference type="PANTHER" id="PTHR23512">
    <property type="entry name" value="MAJOR FACILITATOR SUPERFAMILY DOMAIN-CONTAINING PROTEIN 1"/>
    <property type="match status" value="1"/>
</dbReference>
<comment type="catalytic activity">
    <reaction evidence="14">
        <text>L-aspartyl-L-lysine(out) = L-aspartyl-L-lysine(in)</text>
        <dbReference type="Rhea" id="RHEA:79411"/>
        <dbReference type="ChEBI" id="CHEBI:229953"/>
    </reaction>
</comment>
<comment type="catalytic activity">
    <reaction evidence="15">
        <text>L-arginyl-L-alpha-amino acid(out) = L-arginyl-L-alpha-amino acid(in)</text>
        <dbReference type="Rhea" id="RHEA:79371"/>
        <dbReference type="ChEBI" id="CHEBI:84315"/>
    </reaction>
</comment>
<evidence type="ECO:0000256" key="2">
    <source>
        <dbReference type="ARBA" id="ARBA00008335"/>
    </source>
</evidence>
<proteinExistence type="inferred from homology"/>
<comment type="catalytic activity">
    <reaction evidence="10">
        <text>L-alpha-aminoacyl-L-arginine(out) = L-alpha-aminoacyl-L-arginine(in)</text>
        <dbReference type="Rhea" id="RHEA:79367"/>
        <dbReference type="ChEBI" id="CHEBI:229968"/>
    </reaction>
</comment>
<feature type="transmembrane region" description="Helical" evidence="26">
    <location>
        <begin position="520"/>
        <end position="541"/>
    </location>
</feature>
<evidence type="ECO:0000256" key="7">
    <source>
        <dbReference type="ARBA" id="ARBA00023228"/>
    </source>
</evidence>
<feature type="transmembrane region" description="Helical" evidence="26">
    <location>
        <begin position="285"/>
        <end position="304"/>
    </location>
</feature>
<dbReference type="Gene3D" id="1.20.1250.20">
    <property type="entry name" value="MFS general substrate transporter like domains"/>
    <property type="match status" value="2"/>
</dbReference>
<feature type="region of interest" description="Disordered" evidence="25">
    <location>
        <begin position="1"/>
        <end position="26"/>
    </location>
</feature>
<protein>
    <recommendedName>
        <fullName evidence="21">Lysosomal dipeptide transporter MFSD1</fullName>
    </recommendedName>
    <alternativeName>
        <fullName evidence="22">Major facilitator superfamily domain-containing protein 1</fullName>
    </alternativeName>
</protein>
<keyword evidence="5 26" id="KW-1133">Transmembrane helix</keyword>
<evidence type="ECO:0000256" key="4">
    <source>
        <dbReference type="ARBA" id="ARBA00022692"/>
    </source>
</evidence>
<evidence type="ECO:0000256" key="14">
    <source>
        <dbReference type="ARBA" id="ARBA00044898"/>
    </source>
</evidence>
<evidence type="ECO:0000256" key="19">
    <source>
        <dbReference type="ARBA" id="ARBA00044919"/>
    </source>
</evidence>
<keyword evidence="4 26" id="KW-0812">Transmembrane</keyword>
<evidence type="ECO:0000256" key="25">
    <source>
        <dbReference type="SAM" id="MobiDB-lite"/>
    </source>
</evidence>
<feature type="transmembrane region" description="Helical" evidence="26">
    <location>
        <begin position="128"/>
        <end position="147"/>
    </location>
</feature>